<reference evidence="1 2" key="1">
    <citation type="submission" date="2023-11" db="EMBL/GenBank/DDBJ databases">
        <authorList>
            <person name="Hedman E."/>
            <person name="Englund M."/>
            <person name="Stromberg M."/>
            <person name="Nyberg Akerstrom W."/>
            <person name="Nylinder S."/>
            <person name="Jareborg N."/>
            <person name="Kallberg Y."/>
            <person name="Kronander E."/>
        </authorList>
    </citation>
    <scope>NUCLEOTIDE SEQUENCE [LARGE SCALE GENOMIC DNA]</scope>
</reference>
<protein>
    <submittedName>
        <fullName evidence="1">Uncharacterized protein</fullName>
    </submittedName>
</protein>
<dbReference type="EMBL" id="CAVLGL010000081">
    <property type="protein sequence ID" value="CAK1586912.1"/>
    <property type="molecule type" value="Genomic_DNA"/>
</dbReference>
<evidence type="ECO:0000313" key="1">
    <source>
        <dbReference type="EMBL" id="CAK1586912.1"/>
    </source>
</evidence>
<gene>
    <name evidence="1" type="ORF">PARMNEM_LOCUS7807</name>
</gene>
<keyword evidence="2" id="KW-1185">Reference proteome</keyword>
<accession>A0AAV1KYK6</accession>
<name>A0AAV1KYK6_9NEOP</name>
<organism evidence="1 2">
    <name type="scientific">Parnassius mnemosyne</name>
    <name type="common">clouded apollo</name>
    <dbReference type="NCBI Taxonomy" id="213953"/>
    <lineage>
        <taxon>Eukaryota</taxon>
        <taxon>Metazoa</taxon>
        <taxon>Ecdysozoa</taxon>
        <taxon>Arthropoda</taxon>
        <taxon>Hexapoda</taxon>
        <taxon>Insecta</taxon>
        <taxon>Pterygota</taxon>
        <taxon>Neoptera</taxon>
        <taxon>Endopterygota</taxon>
        <taxon>Lepidoptera</taxon>
        <taxon>Glossata</taxon>
        <taxon>Ditrysia</taxon>
        <taxon>Papilionoidea</taxon>
        <taxon>Papilionidae</taxon>
        <taxon>Parnassiinae</taxon>
        <taxon>Parnassini</taxon>
        <taxon>Parnassius</taxon>
        <taxon>Driopa</taxon>
    </lineage>
</organism>
<sequence>MSTSGHIVQQQQQLQQDLQNELTSTNQLLSLISVELQKIKQLTSGGGEFESNILQNASLIENLASLQQIDLQNLPSLVRSHYEEGSGNMSP</sequence>
<comment type="caution">
    <text evidence="1">The sequence shown here is derived from an EMBL/GenBank/DDBJ whole genome shotgun (WGS) entry which is preliminary data.</text>
</comment>
<dbReference type="AlphaFoldDB" id="A0AAV1KYK6"/>
<evidence type="ECO:0000313" key="2">
    <source>
        <dbReference type="Proteomes" id="UP001314205"/>
    </source>
</evidence>
<proteinExistence type="predicted"/>
<dbReference type="Proteomes" id="UP001314205">
    <property type="component" value="Unassembled WGS sequence"/>
</dbReference>